<evidence type="ECO:0000313" key="2">
    <source>
        <dbReference type="Proteomes" id="UP000324800"/>
    </source>
</evidence>
<organism evidence="1 2">
    <name type="scientific">Streblomastix strix</name>
    <dbReference type="NCBI Taxonomy" id="222440"/>
    <lineage>
        <taxon>Eukaryota</taxon>
        <taxon>Metamonada</taxon>
        <taxon>Preaxostyla</taxon>
        <taxon>Oxymonadida</taxon>
        <taxon>Streblomastigidae</taxon>
        <taxon>Streblomastix</taxon>
    </lineage>
</organism>
<sequence length="108" mass="12160">MLIPQALGQPCRDTIEVIMLDQHLKDNRTKKFEVLRDNFSVKQVVFKDLETAPSASVMSTIVMIGVPFGWKSMSASKLAVILSSSMSKSILEQLYVNLRRKMANSQKD</sequence>
<accession>A0A5J4TBL6</accession>
<dbReference type="Proteomes" id="UP000324800">
    <property type="component" value="Unassembled WGS sequence"/>
</dbReference>
<reference evidence="1 2" key="1">
    <citation type="submission" date="2019-03" db="EMBL/GenBank/DDBJ databases">
        <title>Single cell metagenomics reveals metabolic interactions within the superorganism composed of flagellate Streblomastix strix and complex community of Bacteroidetes bacteria on its surface.</title>
        <authorList>
            <person name="Treitli S.C."/>
            <person name="Kolisko M."/>
            <person name="Husnik F."/>
            <person name="Keeling P."/>
            <person name="Hampl V."/>
        </authorList>
    </citation>
    <scope>NUCLEOTIDE SEQUENCE [LARGE SCALE GENOMIC DNA]</scope>
    <source>
        <strain evidence="1">ST1C</strain>
    </source>
</reference>
<comment type="caution">
    <text evidence="1">The sequence shown here is derived from an EMBL/GenBank/DDBJ whole genome shotgun (WGS) entry which is preliminary data.</text>
</comment>
<gene>
    <name evidence="1" type="ORF">EZS28_048846</name>
</gene>
<dbReference type="AlphaFoldDB" id="A0A5J4TBL6"/>
<name>A0A5J4TBL6_9EUKA</name>
<evidence type="ECO:0000313" key="1">
    <source>
        <dbReference type="EMBL" id="KAA6355627.1"/>
    </source>
</evidence>
<proteinExistence type="predicted"/>
<dbReference type="EMBL" id="SNRW01034316">
    <property type="protein sequence ID" value="KAA6355627.1"/>
    <property type="molecule type" value="Genomic_DNA"/>
</dbReference>
<protein>
    <submittedName>
        <fullName evidence="1">Uncharacterized protein</fullName>
    </submittedName>
</protein>